<name>A0ABC8EDP0_CLOTA</name>
<accession>A0ABC8EDP0</accession>
<gene>
    <name evidence="1" type="ORF">K234311028_13120</name>
</gene>
<reference evidence="1 2" key="1">
    <citation type="submission" date="2022-09" db="EMBL/GenBank/DDBJ databases">
        <title>complete genome sequences of Clostridium tetani str. KHSU-234311-028 isolated from soil.</title>
        <authorList>
            <person name="Sekizuka T."/>
            <person name="Shitada C."/>
            <person name="Takahashi M."/>
            <person name="Kuroda M."/>
        </authorList>
    </citation>
    <scope>NUCLEOTIDE SEQUENCE [LARGE SCALE GENOMIC DNA]</scope>
    <source>
        <strain evidence="1 2">KHSU-234311-028</strain>
    </source>
</reference>
<dbReference type="AlphaFoldDB" id="A0ABC8EDP0"/>
<evidence type="ECO:0000313" key="1">
    <source>
        <dbReference type="EMBL" id="BDR81066.1"/>
    </source>
</evidence>
<dbReference type="RefSeq" id="WP_317725025.1">
    <property type="nucleotide sequence ID" value="NZ_AP026818.1"/>
</dbReference>
<organism evidence="1 2">
    <name type="scientific">Clostridium tetani</name>
    <dbReference type="NCBI Taxonomy" id="1513"/>
    <lineage>
        <taxon>Bacteria</taxon>
        <taxon>Bacillati</taxon>
        <taxon>Bacillota</taxon>
        <taxon>Clostridia</taxon>
        <taxon>Eubacteriales</taxon>
        <taxon>Clostridiaceae</taxon>
        <taxon>Clostridium</taxon>
    </lineage>
</organism>
<evidence type="ECO:0000313" key="2">
    <source>
        <dbReference type="Proteomes" id="UP001321763"/>
    </source>
</evidence>
<protein>
    <submittedName>
        <fullName evidence="1">Uncharacterized protein</fullName>
    </submittedName>
</protein>
<sequence>MKFKQDVVTKDIDKIIESYIYKNILDLNKVNIDDIGEIMVNKNKDVKS</sequence>
<dbReference type="EMBL" id="AP026818">
    <property type="protein sequence ID" value="BDR81066.1"/>
    <property type="molecule type" value="Genomic_DNA"/>
</dbReference>
<dbReference type="Proteomes" id="UP001321763">
    <property type="component" value="Chromosome"/>
</dbReference>
<proteinExistence type="predicted"/>